<sequence>MATCFSGLAVLAHVGWPLVSDNWAACSLALIALALAGKLTIHRLAGFSAQAGTLSLLDSGLWQVTLYGTTNTMCLFHAWPAYAWMTLGFVDAADAGGKPTEITVWRSKMSRHAWNQLCVHVARQIAMPGRVLQKEGL</sequence>
<evidence type="ECO:0000313" key="2">
    <source>
        <dbReference type="Proteomes" id="UP000234328"/>
    </source>
</evidence>
<dbReference type="Proteomes" id="UP000234328">
    <property type="component" value="Unassembled WGS sequence"/>
</dbReference>
<comment type="caution">
    <text evidence="1">The sequence shown here is derived from an EMBL/GenBank/DDBJ whole genome shotgun (WGS) entry which is preliminary data.</text>
</comment>
<protein>
    <submittedName>
        <fullName evidence="1">Uncharacterized protein</fullName>
    </submittedName>
</protein>
<proteinExistence type="predicted"/>
<keyword evidence="2" id="KW-1185">Reference proteome</keyword>
<name>A0A2N4UFM4_9BURK</name>
<organism evidence="1 2">
    <name type="scientific">Pollutimonas nitritireducens</name>
    <dbReference type="NCBI Taxonomy" id="2045209"/>
    <lineage>
        <taxon>Bacteria</taxon>
        <taxon>Pseudomonadati</taxon>
        <taxon>Pseudomonadota</taxon>
        <taxon>Betaproteobacteria</taxon>
        <taxon>Burkholderiales</taxon>
        <taxon>Alcaligenaceae</taxon>
        <taxon>Pollutimonas</taxon>
    </lineage>
</organism>
<dbReference type="AlphaFoldDB" id="A0A2N4UFM4"/>
<dbReference type="EMBL" id="PDNV01000006">
    <property type="protein sequence ID" value="PLC53827.1"/>
    <property type="molecule type" value="Genomic_DNA"/>
</dbReference>
<accession>A0A2N4UFM4</accession>
<gene>
    <name evidence="1" type="ORF">CR155_10300</name>
</gene>
<reference evidence="1 2" key="1">
    <citation type="submission" date="2017-10" db="EMBL/GenBank/DDBJ databases">
        <title>Two draft genome sequences of Pusillimonas sp. strains isolated from a nitrate- and radionuclide-contaminated groundwater in Russia.</title>
        <authorList>
            <person name="Grouzdev D.S."/>
            <person name="Tourova T.P."/>
            <person name="Goeva M.A."/>
            <person name="Babich T.L."/>
            <person name="Sokolova D.S."/>
            <person name="Abdullin R."/>
            <person name="Poltaraus A.B."/>
            <person name="Toshchakov S.V."/>
            <person name="Nazina T.N."/>
        </authorList>
    </citation>
    <scope>NUCLEOTIDE SEQUENCE [LARGE SCALE GENOMIC DNA]</scope>
    <source>
        <strain evidence="1 2">JR1/69-2-13</strain>
    </source>
</reference>
<evidence type="ECO:0000313" key="1">
    <source>
        <dbReference type="EMBL" id="PLC53827.1"/>
    </source>
</evidence>